<dbReference type="InterPro" id="IPR039425">
    <property type="entry name" value="RNA_pol_sigma-70-like"/>
</dbReference>
<protein>
    <recommendedName>
        <fullName evidence="10">Sigma-70 family RNA polymerase sigma factor</fullName>
    </recommendedName>
</protein>
<dbReference type="Pfam" id="PF08281">
    <property type="entry name" value="Sigma70_r4_2"/>
    <property type="match status" value="1"/>
</dbReference>
<dbReference type="Gene3D" id="1.10.1740.10">
    <property type="match status" value="1"/>
</dbReference>
<dbReference type="GO" id="GO:0006352">
    <property type="term" value="P:DNA-templated transcription initiation"/>
    <property type="evidence" value="ECO:0007669"/>
    <property type="project" value="InterPro"/>
</dbReference>
<dbReference type="InterPro" id="IPR013249">
    <property type="entry name" value="RNA_pol_sigma70_r4_t2"/>
</dbReference>
<dbReference type="RefSeq" id="WP_129473585.1">
    <property type="nucleotide sequence ID" value="NZ_SDWS01000001.1"/>
</dbReference>
<feature type="domain" description="RNA polymerase sigma factor 70 region 4 type 2" evidence="7">
    <location>
        <begin position="103"/>
        <end position="154"/>
    </location>
</feature>
<dbReference type="Proteomes" id="UP000291838">
    <property type="component" value="Unassembled WGS sequence"/>
</dbReference>
<evidence type="ECO:0000313" key="9">
    <source>
        <dbReference type="Proteomes" id="UP000291838"/>
    </source>
</evidence>
<dbReference type="PANTHER" id="PTHR43133">
    <property type="entry name" value="RNA POLYMERASE ECF-TYPE SIGMA FACTO"/>
    <property type="match status" value="1"/>
</dbReference>
<dbReference type="Gene3D" id="1.10.10.10">
    <property type="entry name" value="Winged helix-like DNA-binding domain superfamily/Winged helix DNA-binding domain"/>
    <property type="match status" value="1"/>
</dbReference>
<evidence type="ECO:0000256" key="1">
    <source>
        <dbReference type="ARBA" id="ARBA00010641"/>
    </source>
</evidence>
<dbReference type="CDD" id="cd06171">
    <property type="entry name" value="Sigma70_r4"/>
    <property type="match status" value="1"/>
</dbReference>
<evidence type="ECO:0000313" key="8">
    <source>
        <dbReference type="EMBL" id="RYB96637.1"/>
    </source>
</evidence>
<evidence type="ECO:0000256" key="4">
    <source>
        <dbReference type="ARBA" id="ARBA00023125"/>
    </source>
</evidence>
<dbReference type="InterPro" id="IPR013325">
    <property type="entry name" value="RNA_pol_sigma_r2"/>
</dbReference>
<dbReference type="GO" id="GO:0016987">
    <property type="term" value="F:sigma factor activity"/>
    <property type="evidence" value="ECO:0007669"/>
    <property type="project" value="UniProtKB-KW"/>
</dbReference>
<dbReference type="PANTHER" id="PTHR43133:SF8">
    <property type="entry name" value="RNA POLYMERASE SIGMA FACTOR HI_1459-RELATED"/>
    <property type="match status" value="1"/>
</dbReference>
<name>A0A4Q2S4R3_9ACTN</name>
<dbReference type="InterPro" id="IPR013324">
    <property type="entry name" value="RNA_pol_sigma_r3/r4-like"/>
</dbReference>
<organism evidence="8 9">
    <name type="scientific">Nocardioides glacieisoli</name>
    <dbReference type="NCBI Taxonomy" id="1168730"/>
    <lineage>
        <taxon>Bacteria</taxon>
        <taxon>Bacillati</taxon>
        <taxon>Actinomycetota</taxon>
        <taxon>Actinomycetes</taxon>
        <taxon>Propionibacteriales</taxon>
        <taxon>Nocardioidaceae</taxon>
        <taxon>Nocardioides</taxon>
    </lineage>
</organism>
<evidence type="ECO:0008006" key="10">
    <source>
        <dbReference type="Google" id="ProtNLM"/>
    </source>
</evidence>
<dbReference type="Pfam" id="PF04542">
    <property type="entry name" value="Sigma70_r2"/>
    <property type="match status" value="1"/>
</dbReference>
<keyword evidence="4" id="KW-0238">DNA-binding</keyword>
<proteinExistence type="inferred from homology"/>
<evidence type="ECO:0000259" key="6">
    <source>
        <dbReference type="Pfam" id="PF04542"/>
    </source>
</evidence>
<dbReference type="SUPFAM" id="SSF88946">
    <property type="entry name" value="Sigma2 domain of RNA polymerase sigma factors"/>
    <property type="match status" value="1"/>
</dbReference>
<dbReference type="GO" id="GO:0003677">
    <property type="term" value="F:DNA binding"/>
    <property type="evidence" value="ECO:0007669"/>
    <property type="project" value="UniProtKB-KW"/>
</dbReference>
<dbReference type="SUPFAM" id="SSF88659">
    <property type="entry name" value="Sigma3 and sigma4 domains of RNA polymerase sigma factors"/>
    <property type="match status" value="1"/>
</dbReference>
<feature type="domain" description="RNA polymerase sigma-70 region 2" evidence="6">
    <location>
        <begin position="17"/>
        <end position="80"/>
    </location>
</feature>
<dbReference type="InterPro" id="IPR036388">
    <property type="entry name" value="WH-like_DNA-bd_sf"/>
</dbReference>
<evidence type="ECO:0000256" key="3">
    <source>
        <dbReference type="ARBA" id="ARBA00023082"/>
    </source>
</evidence>
<evidence type="ECO:0000256" key="5">
    <source>
        <dbReference type="ARBA" id="ARBA00023163"/>
    </source>
</evidence>
<comment type="similarity">
    <text evidence="1">Belongs to the sigma-70 factor family. ECF subfamily.</text>
</comment>
<accession>A0A4Q2S4R3</accession>
<evidence type="ECO:0000256" key="2">
    <source>
        <dbReference type="ARBA" id="ARBA00023015"/>
    </source>
</evidence>
<keyword evidence="2" id="KW-0805">Transcription regulation</keyword>
<comment type="caution">
    <text evidence="8">The sequence shown here is derived from an EMBL/GenBank/DDBJ whole genome shotgun (WGS) entry which is preliminary data.</text>
</comment>
<keyword evidence="3" id="KW-0731">Sigma factor</keyword>
<dbReference type="EMBL" id="SDWS01000001">
    <property type="protein sequence ID" value="RYB96637.1"/>
    <property type="molecule type" value="Genomic_DNA"/>
</dbReference>
<gene>
    <name evidence="8" type="ORF">EUA06_03495</name>
</gene>
<sequence length="167" mass="19363">MTPDGSHVDFDTFFLHEFPRVARTVHHIVGDRARAEELTQDAFIELLRRWRTVAEYDRPDLWLRRVAIRKAQRERHRGWRRRELEILTAPVEVVDGPPTPAPEVLAAVRRLAPGQRTVVVLFYFEDRPMSEIAEILGIKESTGWSQLHTARRHLGQALEEEVSDVIG</sequence>
<dbReference type="OrthoDB" id="3777963at2"/>
<keyword evidence="5" id="KW-0804">Transcription</keyword>
<evidence type="ECO:0000259" key="7">
    <source>
        <dbReference type="Pfam" id="PF08281"/>
    </source>
</evidence>
<keyword evidence="9" id="KW-1185">Reference proteome</keyword>
<reference evidence="8 9" key="1">
    <citation type="submission" date="2019-01" db="EMBL/GenBank/DDBJ databases">
        <title>Novel species of Nocardioides.</title>
        <authorList>
            <person name="Liu Q."/>
            <person name="Xin Y.-H."/>
        </authorList>
    </citation>
    <scope>NUCLEOTIDE SEQUENCE [LARGE SCALE GENOMIC DNA]</scope>
    <source>
        <strain evidence="8 9">HLT3-15</strain>
    </source>
</reference>
<dbReference type="InterPro" id="IPR007627">
    <property type="entry name" value="RNA_pol_sigma70_r2"/>
</dbReference>
<dbReference type="AlphaFoldDB" id="A0A4Q2S4R3"/>